<protein>
    <submittedName>
        <fullName evidence="1">Uncharacterized protein</fullName>
    </submittedName>
</protein>
<accession>A0A645I1H3</accession>
<name>A0A645I1H3_9ZZZZ</name>
<organism evidence="1">
    <name type="scientific">bioreactor metagenome</name>
    <dbReference type="NCBI Taxonomy" id="1076179"/>
    <lineage>
        <taxon>unclassified sequences</taxon>
        <taxon>metagenomes</taxon>
        <taxon>ecological metagenomes</taxon>
    </lineage>
</organism>
<comment type="caution">
    <text evidence="1">The sequence shown here is derived from an EMBL/GenBank/DDBJ whole genome shotgun (WGS) entry which is preliminary data.</text>
</comment>
<reference evidence="1" key="1">
    <citation type="submission" date="2019-08" db="EMBL/GenBank/DDBJ databases">
        <authorList>
            <person name="Kucharzyk K."/>
            <person name="Murdoch R.W."/>
            <person name="Higgins S."/>
            <person name="Loffler F."/>
        </authorList>
    </citation>
    <scope>NUCLEOTIDE SEQUENCE</scope>
</reference>
<proteinExistence type="predicted"/>
<dbReference type="EMBL" id="VSSQ01104759">
    <property type="protein sequence ID" value="MPN45125.1"/>
    <property type="molecule type" value="Genomic_DNA"/>
</dbReference>
<evidence type="ECO:0000313" key="1">
    <source>
        <dbReference type="EMBL" id="MPN45125.1"/>
    </source>
</evidence>
<sequence length="43" mass="4924">MTRYAIANRLVDPEGLKAFDSDGYAYVPEVSDATTWVFRRREG</sequence>
<gene>
    <name evidence="1" type="ORF">SDC9_192692</name>
</gene>
<dbReference type="AlphaFoldDB" id="A0A645I1H3"/>